<protein>
    <submittedName>
        <fullName evidence="3">AbrB family transcriptional regulator</fullName>
    </submittedName>
    <submittedName>
        <fullName evidence="4">AbrB/MazE/SpoVT family DNA-binding domain-containing protein</fullName>
    </submittedName>
</protein>
<evidence type="ECO:0000259" key="2">
    <source>
        <dbReference type="SMART" id="SM00966"/>
    </source>
</evidence>
<dbReference type="EMBL" id="CP113787">
    <property type="protein sequence ID" value="WAL43488.1"/>
    <property type="molecule type" value="Genomic_DNA"/>
</dbReference>
<reference evidence="4" key="2">
    <citation type="submission" date="2022-11" db="EMBL/GenBank/DDBJ databases">
        <title>Dental biofilm bacteria. Genome sequencing and assembly.</title>
        <authorList>
            <person name="Robertsson C."/>
        </authorList>
    </citation>
    <scope>NUCLEOTIDE SEQUENCE</scope>
    <source>
        <strain evidence="4">CW</strain>
    </source>
</reference>
<dbReference type="GO" id="GO:0003677">
    <property type="term" value="F:DNA binding"/>
    <property type="evidence" value="ECO:0007669"/>
    <property type="project" value="UniProtKB-KW"/>
</dbReference>
<dbReference type="Proteomes" id="UP000186781">
    <property type="component" value="Unassembled WGS sequence"/>
</dbReference>
<dbReference type="InterPro" id="IPR007159">
    <property type="entry name" value="SpoVT-AbrB_dom"/>
</dbReference>
<reference evidence="3 5" key="1">
    <citation type="submission" date="2016-12" db="EMBL/GenBank/DDBJ databases">
        <title>Genomic comparison of strains in the 'Actinomyces naeslundii' group.</title>
        <authorList>
            <person name="Mughal S.R."/>
            <person name="Do T."/>
            <person name="Gilbert S.C."/>
            <person name="Witherden E.A."/>
            <person name="Didelot X."/>
            <person name="Beighton D."/>
        </authorList>
    </citation>
    <scope>NUCLEOTIDE SEQUENCE [LARGE SCALE GENOMIC DNA]</scope>
    <source>
        <strain evidence="3 5">WE6B-3</strain>
    </source>
</reference>
<dbReference type="InterPro" id="IPR037914">
    <property type="entry name" value="SpoVT-AbrB_sf"/>
</dbReference>
<accession>A0A1R1GZ85</accession>
<evidence type="ECO:0000313" key="4">
    <source>
        <dbReference type="EMBL" id="WAL43488.1"/>
    </source>
</evidence>
<dbReference type="OrthoDB" id="9812495at2"/>
<dbReference type="SMART" id="SM00966">
    <property type="entry name" value="SpoVT_AbrB"/>
    <property type="match status" value="1"/>
</dbReference>
<keyword evidence="4" id="KW-0238">DNA-binding</keyword>
<proteinExistence type="predicted"/>
<dbReference type="Pfam" id="PF04014">
    <property type="entry name" value="MazE_antitoxin"/>
    <property type="match status" value="1"/>
</dbReference>
<name>A0A1R1GZ85_ACTNA</name>
<dbReference type="Proteomes" id="UP001163127">
    <property type="component" value="Chromosome"/>
</dbReference>
<organism evidence="4 6">
    <name type="scientific">Actinomyces naeslundii</name>
    <dbReference type="NCBI Taxonomy" id="1655"/>
    <lineage>
        <taxon>Bacteria</taxon>
        <taxon>Bacillati</taxon>
        <taxon>Actinomycetota</taxon>
        <taxon>Actinomycetes</taxon>
        <taxon>Actinomycetales</taxon>
        <taxon>Actinomycetaceae</taxon>
        <taxon>Actinomyces</taxon>
    </lineage>
</organism>
<dbReference type="Gene3D" id="2.10.260.10">
    <property type="match status" value="1"/>
</dbReference>
<evidence type="ECO:0000313" key="3">
    <source>
        <dbReference type="EMBL" id="OLO86808.1"/>
    </source>
</evidence>
<sequence length="102" mass="10548">MPADTPADSPSDTQPGTPPDLSAQDPERYIATVKLGPKSQIVIPKEVREIFNLAPGDNLLLLADRTQGIALVNPADYADVVAAAFDAAAPKNGGAVTPRATV</sequence>
<dbReference type="RefSeq" id="WP_075406456.1">
    <property type="nucleotide sequence ID" value="NZ_CP113787.1"/>
</dbReference>
<evidence type="ECO:0000313" key="5">
    <source>
        <dbReference type="Proteomes" id="UP000186781"/>
    </source>
</evidence>
<evidence type="ECO:0000313" key="6">
    <source>
        <dbReference type="Proteomes" id="UP001163127"/>
    </source>
</evidence>
<dbReference type="EMBL" id="MSKX01000001">
    <property type="protein sequence ID" value="OLO86808.1"/>
    <property type="molecule type" value="Genomic_DNA"/>
</dbReference>
<dbReference type="NCBIfam" id="TIGR01439">
    <property type="entry name" value="lp_hng_hel_AbrB"/>
    <property type="match status" value="1"/>
</dbReference>
<keyword evidence="5" id="KW-1185">Reference proteome</keyword>
<evidence type="ECO:0000256" key="1">
    <source>
        <dbReference type="SAM" id="MobiDB-lite"/>
    </source>
</evidence>
<dbReference type="AlphaFoldDB" id="A0A1R1GZ85"/>
<feature type="region of interest" description="Disordered" evidence="1">
    <location>
        <begin position="1"/>
        <end position="24"/>
    </location>
</feature>
<gene>
    <name evidence="3" type="ORF">BKH13_00175</name>
    <name evidence="4" type="ORF">OFA60_02705</name>
</gene>
<feature type="domain" description="SpoVT-AbrB" evidence="2">
    <location>
        <begin position="33"/>
        <end position="80"/>
    </location>
</feature>
<dbReference type="SUPFAM" id="SSF89447">
    <property type="entry name" value="AbrB/MazE/MraZ-like"/>
    <property type="match status" value="1"/>
</dbReference>